<dbReference type="SUPFAM" id="SSF50985">
    <property type="entry name" value="RCC1/BLIP-II"/>
    <property type="match status" value="1"/>
</dbReference>
<sequence>MSHLCGVGARSLFRQSSRRIHQSRVLLNVLPGKNDPSANDKSTGRGSLNDQLFKGKEKSFNFEGDSTPKESQSEIERKYAFYERLKAILLGIGAVGGLMGGFYVWSKWSIIKFKIFNEHDLSQFDEIYEDILKKKQKRAEDEKLEVSTVTNPNDSFVPGLYVCGDNKGGTVSDSNRKQQLVLKRLAFFDGMLLRDVVLNGQIGLAINEKGDVYEWGSGFNGKEGKPELVLKNENVLKVQVSKNMVYALNGRGEVLYFPASAAEKRRFVGDKGRKYLGLKSHDKKYKKLTDFPVKDIACGIDHIVLLSKDGQVFTSATGTIRDTNKSYGQYGLPTLTQFDEPPTPHEIHDVVLLNKYKTDERDGNSVIKKRKITKIAAGDYHTLALDDLGYVWTFGKNTHGELGRHVSYETEIVPVPKRIELIQNHFAKNEFPQCIDIAAGGQTSYAAFVTSDMYKLFEKTIQEGNNVDLAKLSQDEKNSVAYFAWGHGLKGQLGTGRYVHSEAEPRKIKTLESFTEFNEKTNELETTTVKDWSVGENHVVATLSNNDVLAWGDNEFGQLGNGKKVKSSKPINIPKLLEPLKTDTAPLTPAQKLIDAANNRLQLKSSDTSAFKTPNGKKIKGPIEQVITATGNSTAIFYRRV</sequence>
<accession>A0A1B2JBE0</accession>
<evidence type="ECO:0000256" key="2">
    <source>
        <dbReference type="SAM" id="Phobius"/>
    </source>
</evidence>
<evidence type="ECO:0000313" key="3">
    <source>
        <dbReference type="EMBL" id="ANZ75364.1"/>
    </source>
</evidence>
<dbReference type="PROSITE" id="PS00626">
    <property type="entry name" value="RCC1_2"/>
    <property type="match status" value="2"/>
</dbReference>
<feature type="repeat" description="RCC1" evidence="1">
    <location>
        <begin position="389"/>
        <end position="450"/>
    </location>
</feature>
<keyword evidence="2" id="KW-1133">Transmembrane helix</keyword>
<organism evidence="3 4">
    <name type="scientific">Komagataella pastoris</name>
    <name type="common">Yeast</name>
    <name type="synonym">Pichia pastoris</name>
    <dbReference type="NCBI Taxonomy" id="4922"/>
    <lineage>
        <taxon>Eukaryota</taxon>
        <taxon>Fungi</taxon>
        <taxon>Dikarya</taxon>
        <taxon>Ascomycota</taxon>
        <taxon>Saccharomycotina</taxon>
        <taxon>Pichiomycetes</taxon>
        <taxon>Pichiales</taxon>
        <taxon>Pichiaceae</taxon>
        <taxon>Komagataella</taxon>
    </lineage>
</organism>
<protein>
    <submittedName>
        <fullName evidence="3">BA75_01917T0</fullName>
    </submittedName>
</protein>
<dbReference type="Proteomes" id="UP000094565">
    <property type="component" value="Chromosome 2"/>
</dbReference>
<dbReference type="EMBL" id="CP014585">
    <property type="protein sequence ID" value="ANZ75364.1"/>
    <property type="molecule type" value="Genomic_DNA"/>
</dbReference>
<feature type="repeat" description="RCC1" evidence="1">
    <location>
        <begin position="210"/>
        <end position="251"/>
    </location>
</feature>
<proteinExistence type="predicted"/>
<evidence type="ECO:0000256" key="1">
    <source>
        <dbReference type="PROSITE-ProRule" id="PRU00235"/>
    </source>
</evidence>
<dbReference type="AlphaFoldDB" id="A0A1B2JBE0"/>
<dbReference type="PANTHER" id="PTHR47563">
    <property type="entry name" value="PROTEIN FMP25, MITOCHONDRIAL"/>
    <property type="match status" value="1"/>
</dbReference>
<evidence type="ECO:0000313" key="4">
    <source>
        <dbReference type="Proteomes" id="UP000094565"/>
    </source>
</evidence>
<dbReference type="InterPro" id="IPR000408">
    <property type="entry name" value="Reg_chr_condens"/>
</dbReference>
<dbReference type="OrthoDB" id="10256179at2759"/>
<dbReference type="GO" id="GO:0005743">
    <property type="term" value="C:mitochondrial inner membrane"/>
    <property type="evidence" value="ECO:0007669"/>
    <property type="project" value="TreeGrafter"/>
</dbReference>
<gene>
    <name evidence="3" type="primary">FMP25</name>
    <name evidence="3" type="ORF">ATY40_BA7501917</name>
</gene>
<dbReference type="Pfam" id="PF13540">
    <property type="entry name" value="RCC1_2"/>
    <property type="match status" value="2"/>
</dbReference>
<keyword evidence="2" id="KW-0812">Transmembrane</keyword>
<feature type="repeat" description="RCC1" evidence="1">
    <location>
        <begin position="480"/>
        <end position="545"/>
    </location>
</feature>
<dbReference type="InterPro" id="IPR053245">
    <property type="entry name" value="MitoProcess-Associated"/>
</dbReference>
<feature type="transmembrane region" description="Helical" evidence="2">
    <location>
        <begin position="87"/>
        <end position="105"/>
    </location>
</feature>
<name>A0A1B2JBE0_PICPA</name>
<keyword evidence="4" id="KW-1185">Reference proteome</keyword>
<dbReference type="InterPro" id="IPR009091">
    <property type="entry name" value="RCC1/BLIP-II"/>
</dbReference>
<dbReference type="PROSITE" id="PS50012">
    <property type="entry name" value="RCC1_3"/>
    <property type="match status" value="3"/>
</dbReference>
<dbReference type="Gene3D" id="2.130.10.30">
    <property type="entry name" value="Regulator of chromosome condensation 1/beta-lactamase-inhibitor protein II"/>
    <property type="match status" value="1"/>
</dbReference>
<dbReference type="GO" id="GO:0034551">
    <property type="term" value="P:mitochondrial respiratory chain complex III assembly"/>
    <property type="evidence" value="ECO:0007669"/>
    <property type="project" value="TreeGrafter"/>
</dbReference>
<keyword evidence="2" id="KW-0472">Membrane</keyword>
<dbReference type="PRINTS" id="PR00633">
    <property type="entry name" value="RCCNDNSATION"/>
</dbReference>
<reference evidence="3 4" key="1">
    <citation type="submission" date="2016-02" db="EMBL/GenBank/DDBJ databases">
        <title>Comparative genomic and transcriptomic foundation for Pichia pastoris.</title>
        <authorList>
            <person name="Love K.R."/>
            <person name="Shah K.A."/>
            <person name="Whittaker C.A."/>
            <person name="Wu J."/>
            <person name="Bartlett M.C."/>
            <person name="Ma D."/>
            <person name="Leeson R.L."/>
            <person name="Priest M."/>
            <person name="Young S.K."/>
            <person name="Love J.C."/>
        </authorList>
    </citation>
    <scope>NUCLEOTIDE SEQUENCE [LARGE SCALE GENOMIC DNA]</scope>
    <source>
        <strain evidence="3 4">ATCC 28485</strain>
    </source>
</reference>
<dbReference type="PANTHER" id="PTHR47563:SF1">
    <property type="entry name" value="PROTEIN FMP25, MITOCHONDRIAL"/>
    <property type="match status" value="1"/>
</dbReference>